<evidence type="ECO:0000256" key="3">
    <source>
        <dbReference type="ARBA" id="ARBA00023034"/>
    </source>
</evidence>
<evidence type="ECO:0000256" key="5">
    <source>
        <dbReference type="SAM" id="MobiDB-lite"/>
    </source>
</evidence>
<evidence type="ECO:0000256" key="2">
    <source>
        <dbReference type="ARBA" id="ARBA00010271"/>
    </source>
</evidence>
<comment type="caution">
    <text evidence="8">The sequence shown here is derived from an EMBL/GenBank/DDBJ whole genome shotgun (WGS) entry which is preliminary data.</text>
</comment>
<feature type="compositionally biased region" description="Acidic residues" evidence="5">
    <location>
        <begin position="112"/>
        <end position="123"/>
    </location>
</feature>
<evidence type="ECO:0000256" key="1">
    <source>
        <dbReference type="ARBA" id="ARBA00004323"/>
    </source>
</evidence>
<gene>
    <name evidence="8" type="ORF">CYMTET_56329</name>
</gene>
<evidence type="ECO:0000313" key="8">
    <source>
        <dbReference type="EMBL" id="KAK3233373.1"/>
    </source>
</evidence>
<keyword evidence="6" id="KW-0812">Transmembrane</keyword>
<dbReference type="GO" id="GO:0016301">
    <property type="term" value="F:kinase activity"/>
    <property type="evidence" value="ECO:0007669"/>
    <property type="project" value="UniProtKB-KW"/>
</dbReference>
<keyword evidence="6" id="KW-1133">Transmembrane helix</keyword>
<comment type="similarity">
    <text evidence="2">Belongs to the glycosyltransferase 47 family.</text>
</comment>
<dbReference type="InterPro" id="IPR040911">
    <property type="entry name" value="Exostosin_GT47"/>
</dbReference>
<feature type="coiled-coil region" evidence="4">
    <location>
        <begin position="80"/>
        <end position="107"/>
    </location>
</feature>
<organism evidence="8 9">
    <name type="scientific">Cymbomonas tetramitiformis</name>
    <dbReference type="NCBI Taxonomy" id="36881"/>
    <lineage>
        <taxon>Eukaryota</taxon>
        <taxon>Viridiplantae</taxon>
        <taxon>Chlorophyta</taxon>
        <taxon>Pyramimonadophyceae</taxon>
        <taxon>Pyramimonadales</taxon>
        <taxon>Pyramimonadaceae</taxon>
        <taxon>Cymbomonas</taxon>
    </lineage>
</organism>
<reference evidence="8 9" key="1">
    <citation type="journal article" date="2015" name="Genome Biol. Evol.">
        <title>Comparative Genomics of a Bacterivorous Green Alga Reveals Evolutionary Causalities and Consequences of Phago-Mixotrophic Mode of Nutrition.</title>
        <authorList>
            <person name="Burns J.A."/>
            <person name="Paasch A."/>
            <person name="Narechania A."/>
            <person name="Kim E."/>
        </authorList>
    </citation>
    <scope>NUCLEOTIDE SEQUENCE [LARGE SCALE GENOMIC DNA]</scope>
    <source>
        <strain evidence="8 9">PLY_AMNH</strain>
    </source>
</reference>
<dbReference type="EMBL" id="LGRX02035735">
    <property type="protein sequence ID" value="KAK3233373.1"/>
    <property type="molecule type" value="Genomic_DNA"/>
</dbReference>
<feature type="domain" description="Exostosin GT47" evidence="7">
    <location>
        <begin position="168"/>
        <end position="466"/>
    </location>
</feature>
<dbReference type="Pfam" id="PF03016">
    <property type="entry name" value="Exostosin_GT47"/>
    <property type="match status" value="1"/>
</dbReference>
<name>A0AAE0BCE2_9CHLO</name>
<evidence type="ECO:0000313" key="9">
    <source>
        <dbReference type="Proteomes" id="UP001190700"/>
    </source>
</evidence>
<dbReference type="GO" id="GO:0016757">
    <property type="term" value="F:glycosyltransferase activity"/>
    <property type="evidence" value="ECO:0007669"/>
    <property type="project" value="InterPro"/>
</dbReference>
<evidence type="ECO:0000256" key="6">
    <source>
        <dbReference type="SAM" id="Phobius"/>
    </source>
</evidence>
<keyword evidence="4" id="KW-0175">Coiled coil</keyword>
<comment type="subcellular location">
    <subcellularLocation>
        <location evidence="1">Golgi apparatus membrane</location>
        <topology evidence="1">Single-pass type II membrane protein</topology>
    </subcellularLocation>
</comment>
<feature type="transmembrane region" description="Helical" evidence="6">
    <location>
        <begin position="21"/>
        <end position="40"/>
    </location>
</feature>
<keyword evidence="8" id="KW-0808">Transferase</keyword>
<dbReference type="PANTHER" id="PTHR11062">
    <property type="entry name" value="EXOSTOSIN HEPARAN SULFATE GLYCOSYLTRANSFERASE -RELATED"/>
    <property type="match status" value="1"/>
</dbReference>
<proteinExistence type="inferred from homology"/>
<keyword evidence="3" id="KW-0333">Golgi apparatus</keyword>
<dbReference type="Proteomes" id="UP001190700">
    <property type="component" value="Unassembled WGS sequence"/>
</dbReference>
<dbReference type="GO" id="GO:0000139">
    <property type="term" value="C:Golgi membrane"/>
    <property type="evidence" value="ECO:0007669"/>
    <property type="project" value="UniProtKB-SubCell"/>
</dbReference>
<keyword evidence="8" id="KW-0418">Kinase</keyword>
<evidence type="ECO:0000256" key="4">
    <source>
        <dbReference type="SAM" id="Coils"/>
    </source>
</evidence>
<sequence length="520" mass="61093">MKRRKRVSSLISDRIETLPSETLIGILCLAICFLLIGAYATRQGKLDYDEGMEHDALVITGHEHEHHTDGFDDVPMLQRLKAIDAALHVAEAERLELTEERARLMKAVASNDTDEEESEESEDSAPAQRKAALLYANRALSNSTCTTYDHSNPRCSRVPLAVDLPLPRIYVYELPSRFNRDMSKKYKRCATDQYGTEVFFHEALMVSELRVRTPEEATMFFVPIYGECFLWQYEMLRREPRVRSYELTNDFYMEALAIVRGQYPFWNRTLGRDHIFVFPGARGPTIFSDWQIHIKNSVYLTPEGDRKAFYYDTWKDIVIPGLEADERFTHPASRQQLVDNPPERKFLAYFRGTIFHREGNAYSRGLRPRLHGLFVNQTDIIYNTKKKECDRQCYRQEMAESVFCLNPLGWTPWTLRFYQAVMTRCIPVLIADDIEFPFESGIDYSEFALKIREKDVDNIVELMRSMPEEERERRRRVMDRIWQIFTYQRPPVGGDAFYATMHELARKHRMFKSSSIHEWR</sequence>
<keyword evidence="6" id="KW-0472">Membrane</keyword>
<keyword evidence="9" id="KW-1185">Reference proteome</keyword>
<accession>A0AAE0BCE2</accession>
<protein>
    <submittedName>
        <fullName evidence="8">Glycerol kinase, variant 2</fullName>
    </submittedName>
</protein>
<dbReference type="PANTHER" id="PTHR11062:SF281">
    <property type="entry name" value="EXOSTOSIN-LIKE 2"/>
    <property type="match status" value="1"/>
</dbReference>
<feature type="region of interest" description="Disordered" evidence="5">
    <location>
        <begin position="108"/>
        <end position="128"/>
    </location>
</feature>
<dbReference type="InterPro" id="IPR004263">
    <property type="entry name" value="Exostosin"/>
</dbReference>
<evidence type="ECO:0000259" key="7">
    <source>
        <dbReference type="Pfam" id="PF03016"/>
    </source>
</evidence>
<dbReference type="AlphaFoldDB" id="A0AAE0BCE2"/>